<protein>
    <submittedName>
        <fullName evidence="1">Uncharacterized protein</fullName>
    </submittedName>
</protein>
<organism evidence="1 2">
    <name type="scientific">Thermoproteus sp. AZ2</name>
    <dbReference type="NCBI Taxonomy" id="1609232"/>
    <lineage>
        <taxon>Archaea</taxon>
        <taxon>Thermoproteota</taxon>
        <taxon>Thermoprotei</taxon>
        <taxon>Thermoproteales</taxon>
        <taxon>Thermoproteaceae</taxon>
        <taxon>Thermoproteus</taxon>
    </lineage>
</organism>
<gene>
    <name evidence="1" type="ORF">TU35_000715</name>
</gene>
<dbReference type="EMBL" id="JZWT02000002">
    <property type="protein sequence ID" value="MFB6489764.1"/>
    <property type="molecule type" value="Genomic_DNA"/>
</dbReference>
<comment type="caution">
    <text evidence="1">The sequence shown here is derived from an EMBL/GenBank/DDBJ whole genome shotgun (WGS) entry which is preliminary data.</text>
</comment>
<evidence type="ECO:0000313" key="2">
    <source>
        <dbReference type="Proteomes" id="UP000033636"/>
    </source>
</evidence>
<accession>A0ACC6UY72</accession>
<dbReference type="Proteomes" id="UP000033636">
    <property type="component" value="Unassembled WGS sequence"/>
</dbReference>
<sequence>MRVRSIALFSTAKDFDVAMFEMKIVGLRELDDGPGEMSAALDEVEKELHSIMPRLREMAHTDLLMEDNARRLYLVRLYVNNAKVEHVLILSSRNTIRGLVRKLLGQGWGLKFLLERKAAAKRSYWR</sequence>
<name>A0ACC6UY72_9CREN</name>
<evidence type="ECO:0000313" key="1">
    <source>
        <dbReference type="EMBL" id="MFB6489764.1"/>
    </source>
</evidence>
<proteinExistence type="predicted"/>
<reference evidence="1" key="1">
    <citation type="submission" date="2024-07" db="EMBL/GenBank/DDBJ databases">
        <title>Metagenome and Metagenome-Assembled Genomes of Archaea from a hot spring from the geothermal field of Los Azufres, Mexico.</title>
        <authorList>
            <person name="Marin-Paredes R."/>
            <person name="Martinez-Romero E."/>
            <person name="Servin-Garciduenas L.E."/>
        </authorList>
    </citation>
    <scope>NUCLEOTIDE SEQUENCE</scope>
</reference>